<keyword evidence="2" id="KW-0732">Signal</keyword>
<protein>
    <submittedName>
        <fullName evidence="4">EamA-like transporter family</fullName>
    </submittedName>
</protein>
<feature type="transmembrane region" description="Helical" evidence="1">
    <location>
        <begin position="214"/>
        <end position="234"/>
    </location>
</feature>
<dbReference type="Proteomes" id="UP001153069">
    <property type="component" value="Unassembled WGS sequence"/>
</dbReference>
<keyword evidence="1" id="KW-0472">Membrane</keyword>
<name>A0A9N8ERM4_9STRA</name>
<evidence type="ECO:0000256" key="2">
    <source>
        <dbReference type="SAM" id="SignalP"/>
    </source>
</evidence>
<feature type="signal peptide" evidence="2">
    <location>
        <begin position="1"/>
        <end position="31"/>
    </location>
</feature>
<feature type="transmembrane region" description="Helical" evidence="1">
    <location>
        <begin position="240"/>
        <end position="257"/>
    </location>
</feature>
<proteinExistence type="predicted"/>
<dbReference type="InterPro" id="IPR037185">
    <property type="entry name" value="EmrE-like"/>
</dbReference>
<sequence>MQPSACKRMRTVSYRFVLFFWCLCSIGSTSAAFRLNPYPAPFDRRTCAAAPLADGTLQDQPSKEHGQRRWRILPPFNKRSSHTTKITAPKSWVRPTTTRLRGGATVLLTTTNPALSVWLGPALACALAYALYNLFIKKASSSMDPILGGVLLQIVAAALGATLLGVQQLKKDGATLQLSRIGVTWAIAAGAAVGAAEILSFIISSLGVPASKSIPTVIGGSVVIGTLLGAVWLGERLTRRGWLGIVMIAAGIALVGIDPGASSLH</sequence>
<evidence type="ECO:0000313" key="4">
    <source>
        <dbReference type="EMBL" id="CAB9524236.1"/>
    </source>
</evidence>
<feature type="transmembrane region" description="Helical" evidence="1">
    <location>
        <begin position="147"/>
        <end position="169"/>
    </location>
</feature>
<evidence type="ECO:0000259" key="3">
    <source>
        <dbReference type="Pfam" id="PF00892"/>
    </source>
</evidence>
<dbReference type="SUPFAM" id="SSF103481">
    <property type="entry name" value="Multidrug resistance efflux transporter EmrE"/>
    <property type="match status" value="1"/>
</dbReference>
<dbReference type="OrthoDB" id="46352at2759"/>
<feature type="transmembrane region" description="Helical" evidence="1">
    <location>
        <begin position="181"/>
        <end position="202"/>
    </location>
</feature>
<evidence type="ECO:0000256" key="1">
    <source>
        <dbReference type="SAM" id="Phobius"/>
    </source>
</evidence>
<comment type="caution">
    <text evidence="4">The sequence shown here is derived from an EMBL/GenBank/DDBJ whole genome shotgun (WGS) entry which is preliminary data.</text>
</comment>
<dbReference type="GO" id="GO:0016020">
    <property type="term" value="C:membrane"/>
    <property type="evidence" value="ECO:0007669"/>
    <property type="project" value="InterPro"/>
</dbReference>
<dbReference type="Pfam" id="PF00892">
    <property type="entry name" value="EamA"/>
    <property type="match status" value="1"/>
</dbReference>
<dbReference type="AlphaFoldDB" id="A0A9N8ERM4"/>
<dbReference type="Gene3D" id="1.10.3730.20">
    <property type="match status" value="1"/>
</dbReference>
<gene>
    <name evidence="4" type="ORF">SEMRO_1510_G278670.1</name>
</gene>
<keyword evidence="1" id="KW-1133">Transmembrane helix</keyword>
<dbReference type="EMBL" id="CAICTM010001508">
    <property type="protein sequence ID" value="CAB9524236.1"/>
    <property type="molecule type" value="Genomic_DNA"/>
</dbReference>
<reference evidence="4" key="1">
    <citation type="submission" date="2020-06" db="EMBL/GenBank/DDBJ databases">
        <authorList>
            <consortium name="Plant Systems Biology data submission"/>
        </authorList>
    </citation>
    <scope>NUCLEOTIDE SEQUENCE</scope>
    <source>
        <strain evidence="4">D6</strain>
    </source>
</reference>
<keyword evidence="5" id="KW-1185">Reference proteome</keyword>
<feature type="transmembrane region" description="Helical" evidence="1">
    <location>
        <begin position="115"/>
        <end position="135"/>
    </location>
</feature>
<evidence type="ECO:0000313" key="5">
    <source>
        <dbReference type="Proteomes" id="UP001153069"/>
    </source>
</evidence>
<dbReference type="InterPro" id="IPR000620">
    <property type="entry name" value="EamA_dom"/>
</dbReference>
<accession>A0A9N8ERM4</accession>
<feature type="chain" id="PRO_5040494889" evidence="2">
    <location>
        <begin position="32"/>
        <end position="265"/>
    </location>
</feature>
<feature type="domain" description="EamA" evidence="3">
    <location>
        <begin position="122"/>
        <end position="255"/>
    </location>
</feature>
<keyword evidence="1" id="KW-0812">Transmembrane</keyword>
<organism evidence="4 5">
    <name type="scientific">Seminavis robusta</name>
    <dbReference type="NCBI Taxonomy" id="568900"/>
    <lineage>
        <taxon>Eukaryota</taxon>
        <taxon>Sar</taxon>
        <taxon>Stramenopiles</taxon>
        <taxon>Ochrophyta</taxon>
        <taxon>Bacillariophyta</taxon>
        <taxon>Bacillariophyceae</taxon>
        <taxon>Bacillariophycidae</taxon>
        <taxon>Naviculales</taxon>
        <taxon>Naviculaceae</taxon>
        <taxon>Seminavis</taxon>
    </lineage>
</organism>